<dbReference type="Proteomes" id="UP000243006">
    <property type="component" value="Unassembled WGS sequence"/>
</dbReference>
<evidence type="ECO:0000313" key="6">
    <source>
        <dbReference type="Proteomes" id="UP000243006"/>
    </source>
</evidence>
<sequence>LHIFCDFSVCTTLTEADKAALAAFLRLDFLQASSVSSKLSSSGQCKIELAPAKSSLKKFYHLTCSWVSGMFERKKRILQGTQARLHSTNEQASDVNRFTAYMHDVITSEYASFEHNSNRLAENVLWQWRFIEKSLCHPQGIFYSPKKWPNRWFLDPLHLPGYSRVRFTPDVMDNDSEFYRSQETGSSIKSCSSFWLDKLFATSTLLPFDTEGGVLHSFNTIMVTLFFEATGTLLLYRDKIHFLSNNCCTVQKRIPLNKKVSTSWNYSQLILLNCLRFHAADSAVEMFFDTLESCLFVFDSPANRAEAVDHLKTFSPSLQQQASLQMLSTFTEAWRYGRMTNFDYIITLNELAGRTFNDITQYPVFPFILNDYLNYTIDLKQPTLYSLPVAVQNSKSRTYYSERYEALSSASLDQNVPLSEPYHFSALYSNSGVVLYYMIRVPPFSNLALEYHDNTFDMPDRLFHSINTTWNMASWDWRGDNKELIPEFFTLPEMFINTQNFNLGIRHNGEQVHDVIMPNWCPEKDPRLFVLIHRQALESDAVSKRLSHWIDLIFGYRQSGQAAVEAFNVYHPCTSWKNVRFEELGDEIFSSALHAMVKTFGQLPLQLFTKPHPPRTISNNNDSNSTTASAAAPRPPPTSEYSFCPARGLRWGNYVGSPEGQAPRLICAPTVVIDAPSQLAHVFILPCGNLVFVPDKVALVAVYPCKLNPNRTFFSSVRQQVRLRTPVSIVSLRFDFADCVIKLKFEHLPTSAGRISESDLSELNDLMLAYDFQVTAYSSFVETTVFCFGTDLGTLNVVRLKWDYFPNVKHLQPQNLQANCTVLKTLYGHSASVSTVAQSTEHGIIVSGSTAGELFVWDLNRLCFVRKLTGHEGTLSLCAISSGSSSSCDIVSVSDEDVGSELILHTVNGRLVGRVHSSVTICSLALSTLSEGVSINCIAAGLQNGVIKIWDRWKLSLIQELRSDEVLRPVIR</sequence>
<dbReference type="InterPro" id="IPR000409">
    <property type="entry name" value="BEACH_dom"/>
</dbReference>
<dbReference type="EMBL" id="LVZM01015917">
    <property type="protein sequence ID" value="OUC43127.1"/>
    <property type="molecule type" value="Genomic_DNA"/>
</dbReference>
<evidence type="ECO:0000313" key="5">
    <source>
        <dbReference type="EMBL" id="OUC43127.1"/>
    </source>
</evidence>
<dbReference type="SMART" id="SM01026">
    <property type="entry name" value="Beach"/>
    <property type="match status" value="1"/>
</dbReference>
<evidence type="ECO:0000259" key="4">
    <source>
        <dbReference type="PROSITE" id="PS51783"/>
    </source>
</evidence>
<dbReference type="InterPro" id="IPR050865">
    <property type="entry name" value="BEACH_Domain"/>
</dbReference>
<dbReference type="CDD" id="cd06071">
    <property type="entry name" value="Beach"/>
    <property type="match status" value="1"/>
</dbReference>
<name>A0A1Y3EH23_9BILA</name>
<dbReference type="AlphaFoldDB" id="A0A1Y3EH23"/>
<dbReference type="SMART" id="SM00320">
    <property type="entry name" value="WD40"/>
    <property type="match status" value="2"/>
</dbReference>
<evidence type="ECO:0000259" key="3">
    <source>
        <dbReference type="PROSITE" id="PS50197"/>
    </source>
</evidence>
<accession>A0A1Y3EH23</accession>
<dbReference type="Gene3D" id="1.10.1540.10">
    <property type="entry name" value="BEACH domain"/>
    <property type="match status" value="1"/>
</dbReference>
<organism evidence="5 6">
    <name type="scientific">Trichinella nativa</name>
    <dbReference type="NCBI Taxonomy" id="6335"/>
    <lineage>
        <taxon>Eukaryota</taxon>
        <taxon>Metazoa</taxon>
        <taxon>Ecdysozoa</taxon>
        <taxon>Nematoda</taxon>
        <taxon>Enoplea</taxon>
        <taxon>Dorylaimia</taxon>
        <taxon>Trichinellida</taxon>
        <taxon>Trichinellidae</taxon>
        <taxon>Trichinella</taxon>
    </lineage>
</organism>
<dbReference type="PROSITE" id="PS50197">
    <property type="entry name" value="BEACH"/>
    <property type="match status" value="1"/>
</dbReference>
<feature type="domain" description="BEACH" evidence="3">
    <location>
        <begin position="319"/>
        <end position="615"/>
    </location>
</feature>
<dbReference type="PROSITE" id="PS50082">
    <property type="entry name" value="WD_REPEATS_2"/>
    <property type="match status" value="1"/>
</dbReference>
<dbReference type="InterPro" id="IPR011993">
    <property type="entry name" value="PH-like_dom_sf"/>
</dbReference>
<feature type="region of interest" description="Disordered" evidence="2">
    <location>
        <begin position="611"/>
        <end position="639"/>
    </location>
</feature>
<dbReference type="SUPFAM" id="SSF50729">
    <property type="entry name" value="PH domain-like"/>
    <property type="match status" value="1"/>
</dbReference>
<dbReference type="SUPFAM" id="SSF81837">
    <property type="entry name" value="BEACH domain"/>
    <property type="match status" value="1"/>
</dbReference>
<dbReference type="InterPro" id="IPR036322">
    <property type="entry name" value="WD40_repeat_dom_sf"/>
</dbReference>
<dbReference type="Pfam" id="PF14844">
    <property type="entry name" value="PH_BEACH"/>
    <property type="match status" value="1"/>
</dbReference>
<dbReference type="PROSITE" id="PS51783">
    <property type="entry name" value="PH_BEACH"/>
    <property type="match status" value="1"/>
</dbReference>
<evidence type="ECO:0000256" key="2">
    <source>
        <dbReference type="SAM" id="MobiDB-lite"/>
    </source>
</evidence>
<feature type="non-terminal residue" evidence="5">
    <location>
        <position position="1"/>
    </location>
</feature>
<keyword evidence="1" id="KW-0853">WD repeat</keyword>
<dbReference type="PROSITE" id="PS50294">
    <property type="entry name" value="WD_REPEATS_REGION"/>
    <property type="match status" value="1"/>
</dbReference>
<dbReference type="Gene3D" id="2.130.10.10">
    <property type="entry name" value="YVTN repeat-like/Quinoprotein amine dehydrogenase"/>
    <property type="match status" value="1"/>
</dbReference>
<protein>
    <submittedName>
        <fullName evidence="5">Putative Beige/BEACH domain protein</fullName>
    </submittedName>
</protein>
<dbReference type="InterPro" id="IPR023362">
    <property type="entry name" value="PH-BEACH_dom"/>
</dbReference>
<dbReference type="PANTHER" id="PTHR13743">
    <property type="entry name" value="BEIGE/BEACH-RELATED"/>
    <property type="match status" value="1"/>
</dbReference>
<gene>
    <name evidence="5" type="ORF">D917_09985</name>
</gene>
<feature type="domain" description="BEACH-type PH" evidence="4">
    <location>
        <begin position="209"/>
        <end position="312"/>
    </location>
</feature>
<comment type="caution">
    <text evidence="5">The sequence shown here is derived from an EMBL/GenBank/DDBJ whole genome shotgun (WGS) entry which is preliminary data.</text>
</comment>
<evidence type="ECO:0000256" key="1">
    <source>
        <dbReference type="PROSITE-ProRule" id="PRU00221"/>
    </source>
</evidence>
<dbReference type="Pfam" id="PF02138">
    <property type="entry name" value="Beach"/>
    <property type="match status" value="1"/>
</dbReference>
<feature type="compositionally biased region" description="Low complexity" evidence="2">
    <location>
        <begin position="616"/>
        <end position="632"/>
    </location>
</feature>
<feature type="repeat" description="WD" evidence="1">
    <location>
        <begin position="826"/>
        <end position="860"/>
    </location>
</feature>
<dbReference type="InterPro" id="IPR015943">
    <property type="entry name" value="WD40/YVTN_repeat-like_dom_sf"/>
</dbReference>
<dbReference type="PANTHER" id="PTHR13743:SF86">
    <property type="entry name" value="LYSOSOMAL-TRAFFICKING REGULATOR"/>
    <property type="match status" value="1"/>
</dbReference>
<reference evidence="5 6" key="1">
    <citation type="submission" date="2015-04" db="EMBL/GenBank/DDBJ databases">
        <title>Draft genome of the roundworm Trichinella nativa.</title>
        <authorList>
            <person name="Mitreva M."/>
        </authorList>
    </citation>
    <scope>NUCLEOTIDE SEQUENCE [LARGE SCALE GENOMIC DNA]</scope>
    <source>
        <strain evidence="5 6">ISS45</strain>
    </source>
</reference>
<proteinExistence type="predicted"/>
<dbReference type="SUPFAM" id="SSF50978">
    <property type="entry name" value="WD40 repeat-like"/>
    <property type="match status" value="1"/>
</dbReference>
<dbReference type="InterPro" id="IPR036372">
    <property type="entry name" value="BEACH_dom_sf"/>
</dbReference>
<dbReference type="Gene3D" id="2.30.29.30">
    <property type="entry name" value="Pleckstrin-homology domain (PH domain)/Phosphotyrosine-binding domain (PTB)"/>
    <property type="match status" value="1"/>
</dbReference>
<dbReference type="InterPro" id="IPR001680">
    <property type="entry name" value="WD40_rpt"/>
</dbReference>